<reference evidence="1" key="1">
    <citation type="submission" date="2014-09" db="EMBL/GenBank/DDBJ databases">
        <authorList>
            <person name="Magalhaes I.L.F."/>
            <person name="Oliveira U."/>
            <person name="Santos F.R."/>
            <person name="Vidigal T.H.D.A."/>
            <person name="Brescovit A.D."/>
            <person name="Santos A.J."/>
        </authorList>
    </citation>
    <scope>NUCLEOTIDE SEQUENCE</scope>
    <source>
        <tissue evidence="1">Shoot tissue taken approximately 20 cm above the soil surface</tissue>
    </source>
</reference>
<dbReference type="EMBL" id="GBRH01244405">
    <property type="protein sequence ID" value="JAD53490.1"/>
    <property type="molecule type" value="Transcribed_RNA"/>
</dbReference>
<accession>A0A0A9AX39</accession>
<proteinExistence type="predicted"/>
<name>A0A0A9AX39_ARUDO</name>
<sequence length="19" mass="2151">MPLKANDLKGIKVTKDMFT</sequence>
<protein>
    <submittedName>
        <fullName evidence="1">Uncharacterized protein</fullName>
    </submittedName>
</protein>
<dbReference type="AlphaFoldDB" id="A0A0A9AX39"/>
<organism evidence="1">
    <name type="scientific">Arundo donax</name>
    <name type="common">Giant reed</name>
    <name type="synonym">Donax arundinaceus</name>
    <dbReference type="NCBI Taxonomy" id="35708"/>
    <lineage>
        <taxon>Eukaryota</taxon>
        <taxon>Viridiplantae</taxon>
        <taxon>Streptophyta</taxon>
        <taxon>Embryophyta</taxon>
        <taxon>Tracheophyta</taxon>
        <taxon>Spermatophyta</taxon>
        <taxon>Magnoliopsida</taxon>
        <taxon>Liliopsida</taxon>
        <taxon>Poales</taxon>
        <taxon>Poaceae</taxon>
        <taxon>PACMAD clade</taxon>
        <taxon>Arundinoideae</taxon>
        <taxon>Arundineae</taxon>
        <taxon>Arundo</taxon>
    </lineage>
</organism>
<reference evidence="1" key="2">
    <citation type="journal article" date="2015" name="Data Brief">
        <title>Shoot transcriptome of the giant reed, Arundo donax.</title>
        <authorList>
            <person name="Barrero R.A."/>
            <person name="Guerrero F.D."/>
            <person name="Moolhuijzen P."/>
            <person name="Goolsby J.A."/>
            <person name="Tidwell J."/>
            <person name="Bellgard S.E."/>
            <person name="Bellgard M.I."/>
        </authorList>
    </citation>
    <scope>NUCLEOTIDE SEQUENCE</scope>
    <source>
        <tissue evidence="1">Shoot tissue taken approximately 20 cm above the soil surface</tissue>
    </source>
</reference>
<evidence type="ECO:0000313" key="1">
    <source>
        <dbReference type="EMBL" id="JAD53490.1"/>
    </source>
</evidence>